<dbReference type="SUPFAM" id="SSF81837">
    <property type="entry name" value="BEACH domain"/>
    <property type="match status" value="1"/>
</dbReference>
<dbReference type="InterPro" id="IPR015943">
    <property type="entry name" value="WD40/YVTN_repeat-like_dom_sf"/>
</dbReference>
<feature type="domain" description="BEACH" evidence="4">
    <location>
        <begin position="85"/>
        <end position="379"/>
    </location>
</feature>
<dbReference type="VEuPathDB" id="VectorBase:AMIN004548"/>
<dbReference type="Pfam" id="PF14844">
    <property type="entry name" value="PH_BEACH"/>
    <property type="match status" value="1"/>
</dbReference>
<dbReference type="InterPro" id="IPR023362">
    <property type="entry name" value="PH-BEACH_dom"/>
</dbReference>
<dbReference type="PROSITE" id="PS51783">
    <property type="entry name" value="PH_BEACH"/>
    <property type="match status" value="1"/>
</dbReference>
<dbReference type="Pfam" id="PF02138">
    <property type="entry name" value="Beach"/>
    <property type="match status" value="1"/>
</dbReference>
<feature type="repeat" description="WD" evidence="3">
    <location>
        <begin position="602"/>
        <end position="619"/>
    </location>
</feature>
<proteinExistence type="predicted"/>
<dbReference type="SUPFAM" id="SSF50978">
    <property type="entry name" value="WD40 repeat-like"/>
    <property type="match status" value="1"/>
</dbReference>
<dbReference type="PROSITE" id="PS50294">
    <property type="entry name" value="WD_REPEATS_REGION"/>
    <property type="match status" value="1"/>
</dbReference>
<dbReference type="Proteomes" id="UP000075920">
    <property type="component" value="Unassembled WGS sequence"/>
</dbReference>
<dbReference type="InterPro" id="IPR019775">
    <property type="entry name" value="WD40_repeat_CS"/>
</dbReference>
<dbReference type="PANTHER" id="PTHR46108:SF4">
    <property type="entry name" value="BLUE CHEESE"/>
    <property type="match status" value="1"/>
</dbReference>
<dbReference type="InterPro" id="IPR001680">
    <property type="entry name" value="WD40_rpt"/>
</dbReference>
<dbReference type="InterPro" id="IPR036322">
    <property type="entry name" value="WD40_repeat_dom_sf"/>
</dbReference>
<keyword evidence="1 3" id="KW-0853">WD repeat</keyword>
<dbReference type="SMART" id="SM01026">
    <property type="entry name" value="Beach"/>
    <property type="match status" value="1"/>
</dbReference>
<sequence>SRNIRQSSKIFYEDIREIHKRRYLLQPIALEIFCGNGQNYLLSFPQKVRNKVFQKVSSMATQIADNAQQSVAGQKRTANVEQNAGLLSSLIGETSVTQRWVRGEITNFQYLMHLNSLAGRSYNDLMQYPVFPWILANYDSEVLDLNESANFRDLSKPMGAQTKDRLDQFLKRYRDWDDPQGDTPPYHYGTHYSSAMIVCSYLIRLEPFTQHFLRLQGGHFDLADRMFHSIKEAWYSASRQNMADVKELIPEFFYLPEFLENSNSFDLGTKQNGEILNNVVLPPWAKNDPREFIRMHREALECDYVSRHLHLKNAAIGFINNFGQIPKQLFRKQHPAKRMTPPKQFSMLVDVSPLIPPQSPIGGTPSINYEKIFFYHLTNLKSSQQPIKELKGPVGQIIQHEKNILSVEQNKILIPKSYNRYVAWGCADHSLRVGCYDSDRTYHAWENIDNCGEIICCACPSAKLLIIAGTSSVLSVYNIDAKMKKLSLKQTLFGHSDVVTALTSSTAYNIILSGSRDQSAIIWDLARLTYVRQLVGHIGVVAAVSINELTGDIATCSGTWLHIWSINGHQLAVVNTSMGSSDRMQQILCVTFSSIREWDTKNVIITGSTDGVVRLWSIEFLSKRSQQSEDLPKTISKSKFDVKDNNVQSLESKYIGM</sequence>
<dbReference type="InterPro" id="IPR011993">
    <property type="entry name" value="PH-like_dom_sf"/>
</dbReference>
<keyword evidence="2" id="KW-0677">Repeat</keyword>
<dbReference type="EnsemblMetazoa" id="AMIN004548-RA">
    <property type="protein sequence ID" value="AMIN004548-PA"/>
    <property type="gene ID" value="AMIN004548"/>
</dbReference>
<dbReference type="Gene3D" id="1.10.1540.10">
    <property type="entry name" value="BEACH domain"/>
    <property type="match status" value="1"/>
</dbReference>
<dbReference type="PANTHER" id="PTHR46108">
    <property type="entry name" value="BLUE CHEESE"/>
    <property type="match status" value="1"/>
</dbReference>
<evidence type="ECO:0000313" key="7">
    <source>
        <dbReference type="Proteomes" id="UP000075920"/>
    </source>
</evidence>
<dbReference type="PROSITE" id="PS00678">
    <property type="entry name" value="WD_REPEATS_1"/>
    <property type="match status" value="1"/>
</dbReference>
<evidence type="ECO:0000313" key="6">
    <source>
        <dbReference type="EnsemblMetazoa" id="AMIN004548-PA"/>
    </source>
</evidence>
<evidence type="ECO:0008006" key="8">
    <source>
        <dbReference type="Google" id="ProtNLM"/>
    </source>
</evidence>
<evidence type="ECO:0000256" key="3">
    <source>
        <dbReference type="PROSITE-ProRule" id="PRU00221"/>
    </source>
</evidence>
<reference evidence="7" key="1">
    <citation type="submission" date="2013-03" db="EMBL/GenBank/DDBJ databases">
        <title>The Genome Sequence of Anopheles minimus MINIMUS1.</title>
        <authorList>
            <consortium name="The Broad Institute Genomics Platform"/>
            <person name="Neafsey D.E."/>
            <person name="Walton C."/>
            <person name="Walker B."/>
            <person name="Young S.K."/>
            <person name="Zeng Q."/>
            <person name="Gargeya S."/>
            <person name="Fitzgerald M."/>
            <person name="Haas B."/>
            <person name="Abouelleil A."/>
            <person name="Allen A.W."/>
            <person name="Alvarado L."/>
            <person name="Arachchi H.M."/>
            <person name="Berlin A.M."/>
            <person name="Chapman S.B."/>
            <person name="Gainer-Dewar J."/>
            <person name="Goldberg J."/>
            <person name="Griggs A."/>
            <person name="Gujja S."/>
            <person name="Hansen M."/>
            <person name="Howarth C."/>
            <person name="Imamovic A."/>
            <person name="Ireland A."/>
            <person name="Larimer J."/>
            <person name="McCowan C."/>
            <person name="Murphy C."/>
            <person name="Pearson M."/>
            <person name="Poon T.W."/>
            <person name="Priest M."/>
            <person name="Roberts A."/>
            <person name="Saif S."/>
            <person name="Shea T."/>
            <person name="Sisk P."/>
            <person name="Sykes S."/>
            <person name="Wortman J."/>
            <person name="Nusbaum C."/>
            <person name="Birren B."/>
        </authorList>
    </citation>
    <scope>NUCLEOTIDE SEQUENCE [LARGE SCALE GENOMIC DNA]</scope>
    <source>
        <strain evidence="7">MINIMUS1</strain>
    </source>
</reference>
<dbReference type="SUPFAM" id="SSF50729">
    <property type="entry name" value="PH domain-like"/>
    <property type="match status" value="1"/>
</dbReference>
<feature type="domain" description="BEACH-type PH" evidence="5">
    <location>
        <begin position="1"/>
        <end position="57"/>
    </location>
</feature>
<dbReference type="CDD" id="cd06071">
    <property type="entry name" value="Beach"/>
    <property type="match status" value="1"/>
</dbReference>
<dbReference type="PROSITE" id="PS50197">
    <property type="entry name" value="BEACH"/>
    <property type="match status" value="1"/>
</dbReference>
<keyword evidence="7" id="KW-1185">Reference proteome</keyword>
<evidence type="ECO:0000256" key="1">
    <source>
        <dbReference type="ARBA" id="ARBA00022574"/>
    </source>
</evidence>
<dbReference type="STRING" id="112268.A0A182W2I8"/>
<dbReference type="AlphaFoldDB" id="A0A182W2I8"/>
<dbReference type="Gene3D" id="2.130.10.10">
    <property type="entry name" value="YVTN repeat-like/Quinoprotein amine dehydrogenase"/>
    <property type="match status" value="1"/>
</dbReference>
<dbReference type="Gene3D" id="2.30.29.30">
    <property type="entry name" value="Pleckstrin-homology domain (PH domain)/Phosphotyrosine-binding domain (PTB)"/>
    <property type="match status" value="1"/>
</dbReference>
<evidence type="ECO:0000256" key="2">
    <source>
        <dbReference type="ARBA" id="ARBA00022737"/>
    </source>
</evidence>
<dbReference type="Pfam" id="PF00400">
    <property type="entry name" value="WD40"/>
    <property type="match status" value="2"/>
</dbReference>
<dbReference type="PROSITE" id="PS50082">
    <property type="entry name" value="WD_REPEATS_2"/>
    <property type="match status" value="2"/>
</dbReference>
<feature type="repeat" description="WD" evidence="3">
    <location>
        <begin position="492"/>
        <end position="533"/>
    </location>
</feature>
<reference evidence="6" key="2">
    <citation type="submission" date="2020-05" db="UniProtKB">
        <authorList>
            <consortium name="EnsemblMetazoa"/>
        </authorList>
    </citation>
    <scope>IDENTIFICATION</scope>
    <source>
        <strain evidence="6">MINIMUS1</strain>
    </source>
</reference>
<dbReference type="CDD" id="cd01201">
    <property type="entry name" value="PH_BEACH"/>
    <property type="match status" value="1"/>
</dbReference>
<dbReference type="InterPro" id="IPR036372">
    <property type="entry name" value="BEACH_dom_sf"/>
</dbReference>
<dbReference type="InterPro" id="IPR000409">
    <property type="entry name" value="BEACH_dom"/>
</dbReference>
<organism evidence="6 7">
    <name type="scientific">Anopheles minimus</name>
    <dbReference type="NCBI Taxonomy" id="112268"/>
    <lineage>
        <taxon>Eukaryota</taxon>
        <taxon>Metazoa</taxon>
        <taxon>Ecdysozoa</taxon>
        <taxon>Arthropoda</taxon>
        <taxon>Hexapoda</taxon>
        <taxon>Insecta</taxon>
        <taxon>Pterygota</taxon>
        <taxon>Neoptera</taxon>
        <taxon>Endopterygota</taxon>
        <taxon>Diptera</taxon>
        <taxon>Nematocera</taxon>
        <taxon>Culicoidea</taxon>
        <taxon>Culicidae</taxon>
        <taxon>Anophelinae</taxon>
        <taxon>Anopheles</taxon>
    </lineage>
</organism>
<accession>A0A182W2I8</accession>
<dbReference type="InterPro" id="IPR051944">
    <property type="entry name" value="BEACH_domain_protein"/>
</dbReference>
<name>A0A182W2I8_9DIPT</name>
<protein>
    <recommendedName>
        <fullName evidence="8">WD repeat-containing protein 55 homolog</fullName>
    </recommendedName>
</protein>
<dbReference type="SMART" id="SM00320">
    <property type="entry name" value="WD40"/>
    <property type="match status" value="4"/>
</dbReference>
<evidence type="ECO:0000259" key="5">
    <source>
        <dbReference type="PROSITE" id="PS51783"/>
    </source>
</evidence>
<evidence type="ECO:0000259" key="4">
    <source>
        <dbReference type="PROSITE" id="PS50197"/>
    </source>
</evidence>